<accession>A0ABP7K5R7</accession>
<dbReference type="InterPro" id="IPR050417">
    <property type="entry name" value="Sugar_Epim/Isomerase"/>
</dbReference>
<dbReference type="InterPro" id="IPR013022">
    <property type="entry name" value="Xyl_isomerase-like_TIM-brl"/>
</dbReference>
<dbReference type="PIRSF" id="PIRSF006241">
    <property type="entry name" value="HyI"/>
    <property type="match status" value="1"/>
</dbReference>
<evidence type="ECO:0000313" key="5">
    <source>
        <dbReference type="Proteomes" id="UP001399917"/>
    </source>
</evidence>
<dbReference type="InterPro" id="IPR036237">
    <property type="entry name" value="Xyl_isomerase-like_sf"/>
</dbReference>
<dbReference type="InterPro" id="IPR026040">
    <property type="entry name" value="HyI-like"/>
</dbReference>
<dbReference type="RefSeq" id="WP_344846121.1">
    <property type="nucleotide sequence ID" value="NZ_BAABDF010000007.1"/>
</dbReference>
<keyword evidence="1 2" id="KW-0413">Isomerase</keyword>
<comment type="similarity">
    <text evidence="2">Belongs to the hyi family.</text>
</comment>
<feature type="domain" description="Xylose isomerase-like TIM barrel" evidence="3">
    <location>
        <begin position="23"/>
        <end position="249"/>
    </location>
</feature>
<name>A0ABP7K5R7_9RHOB</name>
<evidence type="ECO:0000256" key="1">
    <source>
        <dbReference type="ARBA" id="ARBA00023235"/>
    </source>
</evidence>
<dbReference type="Gene3D" id="3.20.20.150">
    <property type="entry name" value="Divalent-metal-dependent TIM barrel enzymes"/>
    <property type="match status" value="1"/>
</dbReference>
<protein>
    <submittedName>
        <fullName evidence="4">TIM barrel protein</fullName>
    </submittedName>
</protein>
<organism evidence="4 5">
    <name type="scientific">Celeribacter arenosi</name>
    <dbReference type="NCBI Taxonomy" id="792649"/>
    <lineage>
        <taxon>Bacteria</taxon>
        <taxon>Pseudomonadati</taxon>
        <taxon>Pseudomonadota</taxon>
        <taxon>Alphaproteobacteria</taxon>
        <taxon>Rhodobacterales</taxon>
        <taxon>Roseobacteraceae</taxon>
        <taxon>Celeribacter</taxon>
    </lineage>
</organism>
<dbReference type="Proteomes" id="UP001399917">
    <property type="component" value="Unassembled WGS sequence"/>
</dbReference>
<dbReference type="PANTHER" id="PTHR43489:SF6">
    <property type="entry name" value="HYDROXYPYRUVATE ISOMERASE-RELATED"/>
    <property type="match status" value="1"/>
</dbReference>
<sequence>MPKFAANISFLFTEVPFLERFGEARAAGFEAVEILFPYDDPASQIADRLAGAGLDLVLINAPPPNYTGGARGFAAVPGGEARFEKDFKRAVRYAQHLGAQHLHLMAGTAEGPEAHDTFVRNLAWATAQEPEMSLTIEPINGHDMPGYFLNDFDLAAQIIAEVGAPNLGLQFDAYHAQRITGDAMRVWDAHHALVRHIQIASAPDRHEPAKGEIDYPTFFEAVDARGYTGWISAEYHPSGRTTDGLDWFYAARG</sequence>
<reference evidence="5" key="1">
    <citation type="journal article" date="2019" name="Int. J. Syst. Evol. Microbiol.">
        <title>The Global Catalogue of Microorganisms (GCM) 10K type strain sequencing project: providing services to taxonomists for standard genome sequencing and annotation.</title>
        <authorList>
            <consortium name="The Broad Institute Genomics Platform"/>
            <consortium name="The Broad Institute Genome Sequencing Center for Infectious Disease"/>
            <person name="Wu L."/>
            <person name="Ma J."/>
        </authorList>
    </citation>
    <scope>NUCLEOTIDE SEQUENCE [LARGE SCALE GENOMIC DNA]</scope>
    <source>
        <strain evidence="5">JCM 17190</strain>
    </source>
</reference>
<comment type="caution">
    <text evidence="4">The sequence shown here is derived from an EMBL/GenBank/DDBJ whole genome shotgun (WGS) entry which is preliminary data.</text>
</comment>
<dbReference type="PANTHER" id="PTHR43489">
    <property type="entry name" value="ISOMERASE"/>
    <property type="match status" value="1"/>
</dbReference>
<evidence type="ECO:0000259" key="3">
    <source>
        <dbReference type="Pfam" id="PF01261"/>
    </source>
</evidence>
<keyword evidence="5" id="KW-1185">Reference proteome</keyword>
<proteinExistence type="inferred from homology"/>
<evidence type="ECO:0000256" key="2">
    <source>
        <dbReference type="PIRNR" id="PIRNR006241"/>
    </source>
</evidence>
<evidence type="ECO:0000313" key="4">
    <source>
        <dbReference type="EMBL" id="GAA3866589.1"/>
    </source>
</evidence>
<dbReference type="EMBL" id="BAABDF010000007">
    <property type="protein sequence ID" value="GAA3866589.1"/>
    <property type="molecule type" value="Genomic_DNA"/>
</dbReference>
<dbReference type="SUPFAM" id="SSF51658">
    <property type="entry name" value="Xylose isomerase-like"/>
    <property type="match status" value="1"/>
</dbReference>
<dbReference type="Pfam" id="PF01261">
    <property type="entry name" value="AP_endonuc_2"/>
    <property type="match status" value="1"/>
</dbReference>
<gene>
    <name evidence="4" type="ORF">GCM10022404_15910</name>
</gene>